<comment type="similarity">
    <text evidence="2">Belongs to the glycosyl hydrolase 3 family.</text>
</comment>
<dbReference type="KEGG" id="cheb:HH215_06360"/>
<evidence type="ECO:0000313" key="10">
    <source>
        <dbReference type="EMBL" id="QJD82839.1"/>
    </source>
</evidence>
<dbReference type="SUPFAM" id="SSF51445">
    <property type="entry name" value="(Trans)glycosidases"/>
    <property type="match status" value="1"/>
</dbReference>
<dbReference type="GO" id="GO:0008422">
    <property type="term" value="F:beta-glucosidase activity"/>
    <property type="evidence" value="ECO:0007669"/>
    <property type="project" value="UniProtKB-EC"/>
</dbReference>
<dbReference type="Gene3D" id="3.20.20.300">
    <property type="entry name" value="Glycoside hydrolase, family 3, N-terminal domain"/>
    <property type="match status" value="1"/>
</dbReference>
<keyword evidence="5 10" id="KW-0378">Hydrolase</keyword>
<dbReference type="InterPro" id="IPR017853">
    <property type="entry name" value="GH"/>
</dbReference>
<dbReference type="EC" id="3.2.1.21" evidence="3"/>
<dbReference type="Pfam" id="PF01915">
    <property type="entry name" value="Glyco_hydro_3_C"/>
    <property type="match status" value="1"/>
</dbReference>
<evidence type="ECO:0000256" key="6">
    <source>
        <dbReference type="ARBA" id="ARBA00023295"/>
    </source>
</evidence>
<keyword evidence="6" id="KW-0326">Glycosidase</keyword>
<dbReference type="InterPro" id="IPR036962">
    <property type="entry name" value="Glyco_hydro_3_N_sf"/>
</dbReference>
<dbReference type="InterPro" id="IPR036881">
    <property type="entry name" value="Glyco_hydro_3_C_sf"/>
</dbReference>
<dbReference type="SUPFAM" id="SSF52279">
    <property type="entry name" value="Beta-D-glucan exohydrolase, C-terminal domain"/>
    <property type="match status" value="1"/>
</dbReference>
<feature type="compositionally biased region" description="Basic and acidic residues" evidence="7">
    <location>
        <begin position="611"/>
        <end position="628"/>
    </location>
</feature>
<dbReference type="RefSeq" id="WP_169279135.1">
    <property type="nucleotide sequence ID" value="NZ_CP051680.1"/>
</dbReference>
<evidence type="ECO:0000256" key="5">
    <source>
        <dbReference type="ARBA" id="ARBA00022801"/>
    </source>
</evidence>
<reference evidence="10 11" key="1">
    <citation type="submission" date="2020-04" db="EMBL/GenBank/DDBJ databases">
        <title>Genome sequencing of novel species.</title>
        <authorList>
            <person name="Heo J."/>
            <person name="Kim S.-J."/>
            <person name="Kim J.-S."/>
            <person name="Hong S.-B."/>
            <person name="Kwon S.-W."/>
        </authorList>
    </citation>
    <scope>NUCLEOTIDE SEQUENCE [LARGE SCALE GENOMIC DNA]</scope>
    <source>
        <strain evidence="10 11">MFER-1</strain>
    </source>
</reference>
<evidence type="ECO:0000256" key="1">
    <source>
        <dbReference type="ARBA" id="ARBA00000448"/>
    </source>
</evidence>
<feature type="region of interest" description="Disordered" evidence="7">
    <location>
        <begin position="158"/>
        <end position="180"/>
    </location>
</feature>
<feature type="domain" description="Glycoside hydrolase family 3 N-terminal" evidence="8">
    <location>
        <begin position="181"/>
        <end position="386"/>
    </location>
</feature>
<name>A0A7Z2VGW5_9BACL</name>
<protein>
    <recommendedName>
        <fullName evidence="3">beta-glucosidase</fullName>
        <ecNumber evidence="3">3.2.1.21</ecNumber>
    </recommendedName>
</protein>
<dbReference type="PANTHER" id="PTHR30620">
    <property type="entry name" value="PERIPLASMIC BETA-GLUCOSIDASE-RELATED"/>
    <property type="match status" value="1"/>
</dbReference>
<dbReference type="InterPro" id="IPR001764">
    <property type="entry name" value="Glyco_hydro_3_N"/>
</dbReference>
<evidence type="ECO:0000256" key="4">
    <source>
        <dbReference type="ARBA" id="ARBA00022729"/>
    </source>
</evidence>
<keyword evidence="11" id="KW-1185">Reference proteome</keyword>
<feature type="domain" description="Glycoside hydrolase family 3 C-terminal" evidence="9">
    <location>
        <begin position="504"/>
        <end position="744"/>
    </location>
</feature>
<dbReference type="EMBL" id="CP051680">
    <property type="protein sequence ID" value="QJD82839.1"/>
    <property type="molecule type" value="Genomic_DNA"/>
</dbReference>
<dbReference type="AlphaFoldDB" id="A0A7Z2VGW5"/>
<dbReference type="GO" id="GO:0009251">
    <property type="term" value="P:glucan catabolic process"/>
    <property type="evidence" value="ECO:0007669"/>
    <property type="project" value="TreeGrafter"/>
</dbReference>
<accession>A0A7Z2VGW5</accession>
<organism evidence="10 11">
    <name type="scientific">Cohnella herbarum</name>
    <dbReference type="NCBI Taxonomy" id="2728023"/>
    <lineage>
        <taxon>Bacteria</taxon>
        <taxon>Bacillati</taxon>
        <taxon>Bacillota</taxon>
        <taxon>Bacilli</taxon>
        <taxon>Bacillales</taxon>
        <taxon>Paenibacillaceae</taxon>
        <taxon>Cohnella</taxon>
    </lineage>
</organism>
<gene>
    <name evidence="10" type="ORF">HH215_06360</name>
</gene>
<dbReference type="InterPro" id="IPR002772">
    <property type="entry name" value="Glyco_hydro_3_C"/>
</dbReference>
<evidence type="ECO:0000256" key="2">
    <source>
        <dbReference type="ARBA" id="ARBA00005336"/>
    </source>
</evidence>
<keyword evidence="4" id="KW-0732">Signal</keyword>
<evidence type="ECO:0000259" key="8">
    <source>
        <dbReference type="Pfam" id="PF00933"/>
    </source>
</evidence>
<dbReference type="Proteomes" id="UP000502248">
    <property type="component" value="Chromosome"/>
</dbReference>
<proteinExistence type="inferred from homology"/>
<comment type="catalytic activity">
    <reaction evidence="1">
        <text>Hydrolysis of terminal, non-reducing beta-D-glucosyl residues with release of beta-D-glucose.</text>
        <dbReference type="EC" id="3.2.1.21"/>
    </reaction>
</comment>
<evidence type="ECO:0000259" key="9">
    <source>
        <dbReference type="Pfam" id="PF01915"/>
    </source>
</evidence>
<evidence type="ECO:0000313" key="11">
    <source>
        <dbReference type="Proteomes" id="UP000502248"/>
    </source>
</evidence>
<dbReference type="PANTHER" id="PTHR30620:SF16">
    <property type="entry name" value="LYSOSOMAL BETA GLUCOSIDASE"/>
    <property type="match status" value="1"/>
</dbReference>
<dbReference type="InterPro" id="IPR051915">
    <property type="entry name" value="Cellulose_Degrad_GH3"/>
</dbReference>
<dbReference type="Pfam" id="PF00933">
    <property type="entry name" value="Glyco_hydro_3"/>
    <property type="match status" value="1"/>
</dbReference>
<evidence type="ECO:0000256" key="3">
    <source>
        <dbReference type="ARBA" id="ARBA00012744"/>
    </source>
</evidence>
<evidence type="ECO:0000256" key="7">
    <source>
        <dbReference type="SAM" id="MobiDB-lite"/>
    </source>
</evidence>
<sequence length="765" mass="83385">MNSKWTETETSQQSIRYIDNPGGSKLGYSVSSGIGILTEDGFAFKDLNRSGKLEPYKDWRLPPHERAKDLASRLSLEEIAGLMLYSTHQAVPGSFAFFPATYGGKPFAESGAEPHALSDQQTAFLTNDYLRHVLVTTVSDPATAARWSNNVQALVEGLGHGIPTNNSSDPRHSTESSAEFNAGAGGRISMWPEPLGLAATFDPATVRRFGEIAAQEYRALGIATALSPQIDLATDSRWMRTNGTFGDDPKLATDLARAYIDGFQTSQGDREIGGGWGYDSVNAMVKHWPGGGSGEGGRDAHFGYGKYAVYPGNQFETHLLPFTEGAFKLEGGTGQASAVMPYYTISFGQDDLNGENVGNSYNVYLIQNLLRDEYGYDGVVCTDWGITNDEGEDITKLFPGGRCWGVEEGYTVAERHYKLIMAGVDQFGGNNEIAPIIEAYRIGTAEHGESFMRRRFEQSAVRLLINIFRLGLFENPYLDPEETAATVGNAAFMKEGFEAQQRSIVMLKNESGTTLPLAKRSKVYVPKRFVPAGVNWFGFPTPESFDYPVSLEVVRGYFDVTDDPEEADCALVFIHGADSGSGYSKVDAEAGGNGYVPISLQYGEYTAADARERSLAGDSRPTDVENRSYKGKSVTAHNAPDLDLVLQTKALMGEKPVVVSLLLSKPTVVREFEASADAILVHFGVQTQAMLDAMTGEAEPSGLLPMQLPADMDTVERQREDVPRELIPHVDASGHAYDFAFGLNWSGVIQDERTARYNVPAISQS</sequence>
<feature type="region of interest" description="Disordered" evidence="7">
    <location>
        <begin position="611"/>
        <end position="632"/>
    </location>
</feature>
<dbReference type="Gene3D" id="3.40.50.1700">
    <property type="entry name" value="Glycoside hydrolase family 3 C-terminal domain"/>
    <property type="match status" value="1"/>
</dbReference>
<dbReference type="PRINTS" id="PR00133">
    <property type="entry name" value="GLHYDRLASE3"/>
</dbReference>